<protein>
    <submittedName>
        <fullName evidence="1">Phage protein</fullName>
    </submittedName>
</protein>
<dbReference type="RefSeq" id="YP_009599418.1">
    <property type="nucleotide sequence ID" value="NC_041916.1"/>
</dbReference>
<dbReference type="KEGG" id="vg:40075147"/>
<dbReference type="EMBL" id="AP017972">
    <property type="protein sequence ID" value="BAW98340.1"/>
    <property type="molecule type" value="Genomic_DNA"/>
</dbReference>
<reference evidence="1 2" key="1">
    <citation type="submission" date="2017-01" db="EMBL/GenBank/DDBJ databases">
        <title>Complete Genome Sequence of Vibrio Parahaemolyticus Bacteriophage pTD1.</title>
        <authorList>
            <person name="Midorikawa Y."/>
            <person name="Sano M."/>
        </authorList>
    </citation>
    <scope>NUCLEOTIDE SEQUENCE [LARGE SCALE GENOMIC DNA]</scope>
    <source>
        <strain evidence="1">PTD1</strain>
    </source>
</reference>
<sequence length="368" mass="42899">MQTLYTGLNSITNAVYSYSNVSNLNRVCRFNQEQLRQRVLNTSYRLNHAHPLVALLEFMQIDPSWDEEELHSVIDFKTERWASNANVVGVYNSGRLQRGVLYQEDFSELLISLPPQYKFTDYLTMDEKVMCPFIPVYSESTQLDFRPVKDKPLSAKPTKLAVIGVDFMCLAVAYWRYLKDSQVYGFDASPEKWLIYPLMNAQILGNRLVVLNALYKGVTQGVKPEELVSVPRTTFAINPVETMLKRHIKDLHKLLSRNPMHNIEHFLGCLQTLDDLPTPEDNPTQWMYPGRYAMYLKCRWTWNIPYMRLLTTYLHYNKLSRAKNGVTKSNVERWLLQDVKLSTGNIRNPSLIERYVQLRDKLDKSVNL</sequence>
<proteinExistence type="predicted"/>
<organism evidence="1 2">
    <name type="scientific">Vibrio phage pTD1</name>
    <dbReference type="NCBI Taxonomy" id="1938577"/>
    <lineage>
        <taxon>Viruses</taxon>
        <taxon>Duplodnaviria</taxon>
        <taxon>Heunggongvirae</taxon>
        <taxon>Uroviricota</taxon>
        <taxon>Caudoviricetes</taxon>
        <taxon>Chimalliviridae</taxon>
        <taxon>Gorgonvirinae</taxon>
        <taxon>Tidunavirus</taxon>
        <taxon>Tidunavirus pTD1</taxon>
    </lineage>
</organism>
<name>A0A1Q2U2Z1_9CAUD</name>
<accession>A0A1Q2U2Z1</accession>
<dbReference type="OrthoDB" id="7704at10239"/>
<dbReference type="GeneID" id="40075147"/>
<keyword evidence="2" id="KW-1185">Reference proteome</keyword>
<evidence type="ECO:0000313" key="1">
    <source>
        <dbReference type="EMBL" id="BAW98340.1"/>
    </source>
</evidence>
<dbReference type="Proteomes" id="UP000221243">
    <property type="component" value="Segment"/>
</dbReference>
<evidence type="ECO:0000313" key="2">
    <source>
        <dbReference type="Proteomes" id="UP000221243"/>
    </source>
</evidence>